<dbReference type="HOGENOM" id="CLU_016120_0_0_1"/>
<reference evidence="4" key="2">
    <citation type="submission" date="2025-08" db="UniProtKB">
        <authorList>
            <consortium name="Ensembl"/>
        </authorList>
    </citation>
    <scope>IDENTIFICATION</scope>
    <source>
        <strain evidence="4">Hereford</strain>
    </source>
</reference>
<keyword evidence="5" id="KW-1185">Reference proteome</keyword>
<dbReference type="VEuPathDB" id="HostDB:ENSBTAG00000019194"/>
<evidence type="ECO:0000313" key="5">
    <source>
        <dbReference type="Proteomes" id="UP000009136"/>
    </source>
</evidence>
<name>E1BBC8_BOVIN</name>
<dbReference type="GO" id="GO:0005654">
    <property type="term" value="C:nucleoplasm"/>
    <property type="evidence" value="ECO:0007669"/>
    <property type="project" value="Ensembl"/>
</dbReference>
<dbReference type="FunCoup" id="E1BBC8">
    <property type="interactions" value="881"/>
</dbReference>
<sequence>MARLGSEELGFKPRYSRLQFGNNCCCCCCCKVASVVSDSVQPHRRQPTRLSRPWDSQDKNTGVGCHFLLQCMKVKSESEVVSDSYRPHGLQPTRLLHPWDFPETMSGGSQVHIFWGAPVSPLEMTVSQEPTSVASTAETWKEIQVLYNHHSLYLKDEKCRHKNLEDCQALEPLGLPDLPHGHFPANSMNRSVHMKDDTTHRISEAQTVKSQKAYPLGMSDRTSSSEQVRGFKGGVQHFTEEEKYQKLSSELKKTRNEQHDQSNMCGQNIPKNPFHLAHKCAAILDAVCGAEQTNTPEAIKINSAPAEHHEIQNQCLEFFLANTGDKPRPEGTVGKASGVKISTDTEFLSIMTSSQVAFLAQRKYKGQKSINKGTINMEIEPEANYGEIRITEDNLIQSKDDSAGGNEDGQNQACSLELFSPVCPETKSSHTLLNTDKDLEENIGSQGLFNCDDKFQPNEILIESCNSGILCSQLNTFCKSSGKRSWTSEDKSGHPQALSEVPHVAKKIKLFSNERDHTVTVDRRNMFGFKGIKKTSLIKNCDSEHQKYNCLVMVLSPCHMKEINIKSGPNSGSKVPLATIVVTDQSEIKKKVFLWRTAAFWALTVFLGDIILLTDVTIHEDHWVGETVLQSTFTSQLLNLGSYSSVQPEEYSSMISNVVLQDLLAYVSSKHSYLRDLPQRHPQKMSSIEFIELEQLQPDILVHAILRVVDITVLTEALYSYRGQKQRKVMLTVEQTQGQHYVLVLWGPGAAWYPQLQRKKGYIWEFKYLFVQRNCILENLELHTTPWSSCECLFDDDRRAITFKAKFQKNTPSFVKMSDLATHLEEKRSGVILMKAQILELVFPIAAVQKIALNARSSLKSIFCSLPNIIYTGCAKCGLELQTDENKIYKQCFSCLPFTMKKIYYRPALMTIVDGKYKVCIHVGSKLIEKILLNISPDWLNRVIGHICREGLQSRGRTKGGRRCKLESILAEMCPHTRAKYGDDWPEKKKSPENCHYISNLSCP</sequence>
<dbReference type="PANTHER" id="PTHR14495:SF2">
    <property type="entry name" value="SHIELDIN COMPLEX SUBUNIT 2"/>
    <property type="match status" value="1"/>
</dbReference>
<evidence type="ECO:0000313" key="4">
    <source>
        <dbReference type="Ensembl" id="ENSBTAP00000025542.5"/>
    </source>
</evidence>
<dbReference type="Proteomes" id="UP000009136">
    <property type="component" value="Chromosome 28"/>
</dbReference>
<protein>
    <submittedName>
        <fullName evidence="4">Shieldin complex subunit 2</fullName>
    </submittedName>
</protein>
<dbReference type="Ensembl" id="ENSBTAT00000025542.7">
    <property type="protein sequence ID" value="ENSBTAP00000025542.5"/>
    <property type="gene ID" value="ENSBTAG00000019194.7"/>
</dbReference>
<dbReference type="Pfam" id="PF22779">
    <property type="entry name" value="OB_SHLD2_2nd"/>
    <property type="match status" value="1"/>
</dbReference>
<dbReference type="InterPro" id="IPR053944">
    <property type="entry name" value="SHLD2_OB2"/>
</dbReference>
<reference evidence="4" key="3">
    <citation type="submission" date="2025-09" db="UniProtKB">
        <authorList>
            <consortium name="Ensembl"/>
        </authorList>
    </citation>
    <scope>IDENTIFICATION</scope>
    <source>
        <strain evidence="4">Hereford</strain>
    </source>
</reference>
<dbReference type="InParanoid" id="E1BBC8"/>
<dbReference type="GO" id="GO:0035861">
    <property type="term" value="C:site of double-strand break"/>
    <property type="evidence" value="ECO:0000318"/>
    <property type="project" value="GO_Central"/>
</dbReference>
<evidence type="ECO:0000259" key="2">
    <source>
        <dbReference type="Pfam" id="PF21669"/>
    </source>
</evidence>
<dbReference type="eggNOG" id="ENOG502QW94">
    <property type="taxonomic scope" value="Eukaryota"/>
</dbReference>
<dbReference type="AlphaFoldDB" id="E1BBC8"/>
<dbReference type="InterPro" id="IPR031589">
    <property type="entry name" value="SHLD2_C"/>
</dbReference>
<dbReference type="InterPro" id="IPR049507">
    <property type="entry name" value="SHLD2_OB1"/>
</dbReference>
<dbReference type="GO" id="GO:0045830">
    <property type="term" value="P:positive regulation of isotype switching"/>
    <property type="evidence" value="ECO:0007669"/>
    <property type="project" value="Ensembl"/>
</dbReference>
<evidence type="ECO:0000259" key="1">
    <source>
        <dbReference type="Pfam" id="PF15793"/>
    </source>
</evidence>
<gene>
    <name evidence="4 6" type="primary">SHLD2</name>
</gene>
<proteinExistence type="predicted"/>
<reference evidence="4" key="1">
    <citation type="submission" date="2018-03" db="EMBL/GenBank/DDBJ databases">
        <title>ARS-UCD1.2.</title>
        <authorList>
            <person name="Rosen B.D."/>
            <person name="Bickhart D.M."/>
            <person name="Koren S."/>
            <person name="Schnabel R.D."/>
            <person name="Hall R."/>
            <person name="Zimin A."/>
            <person name="Dreischer C."/>
            <person name="Schultheiss S."/>
            <person name="Schroeder S.G."/>
            <person name="Elsik C.G."/>
            <person name="Couldrey C."/>
            <person name="Liu G.E."/>
            <person name="Van Tassell C.P."/>
            <person name="Phillippy A.M."/>
            <person name="Smith T.P.L."/>
            <person name="Medrano J.F."/>
        </authorList>
    </citation>
    <scope>NUCLEOTIDE SEQUENCE [LARGE SCALE GENOMIC DNA]</scope>
    <source>
        <strain evidence="4">Hereford</strain>
    </source>
</reference>
<evidence type="ECO:0000259" key="3">
    <source>
        <dbReference type="Pfam" id="PF22779"/>
    </source>
</evidence>
<dbReference type="GO" id="GO:2000042">
    <property type="term" value="P:negative regulation of double-strand break repair via homologous recombination"/>
    <property type="evidence" value="ECO:0007669"/>
    <property type="project" value="Ensembl"/>
</dbReference>
<dbReference type="Bgee" id="ENSBTAG00000019194">
    <property type="expression patterns" value="Expressed in oocyte and 105 other cell types or tissues"/>
</dbReference>
<dbReference type="GO" id="GO:0005634">
    <property type="term" value="C:nucleus"/>
    <property type="evidence" value="ECO:0000318"/>
    <property type="project" value="GO_Central"/>
</dbReference>
<feature type="domain" description="Shieldin complex subunit 2 first OB fold" evidence="2">
    <location>
        <begin position="530"/>
        <end position="665"/>
    </location>
</feature>
<dbReference type="Pfam" id="PF21669">
    <property type="entry name" value="SHLD2_OB1"/>
    <property type="match status" value="1"/>
</dbReference>
<dbReference type="GO" id="GO:0015629">
    <property type="term" value="C:actin cytoskeleton"/>
    <property type="evidence" value="ECO:0007669"/>
    <property type="project" value="Ensembl"/>
</dbReference>
<feature type="domain" description="Shieldin complex subunit 2 C-terminal" evidence="1">
    <location>
        <begin position="835"/>
        <end position="945"/>
    </location>
</feature>
<dbReference type="Pfam" id="PF15793">
    <property type="entry name" value="SHLD2_C"/>
    <property type="match status" value="1"/>
</dbReference>
<accession>E1BBC8</accession>
<dbReference type="GeneTree" id="ENSGT00390000003133"/>
<dbReference type="PaxDb" id="9913-ENSBTAP00000025542"/>
<dbReference type="GO" id="GO:0010569">
    <property type="term" value="P:regulation of double-strand break repair via homologous recombination"/>
    <property type="evidence" value="ECO:0000318"/>
    <property type="project" value="GO_Central"/>
</dbReference>
<dbReference type="PANTHER" id="PTHR14495">
    <property type="entry name" value="SHIELDIN COMPLEX SUBUNIT 2"/>
    <property type="match status" value="1"/>
</dbReference>
<evidence type="ECO:0000313" key="6">
    <source>
        <dbReference type="VGNC" id="VGNC:28808"/>
    </source>
</evidence>
<dbReference type="VGNC" id="VGNC:28808">
    <property type="gene designation" value="SHLD2"/>
</dbReference>
<dbReference type="OrthoDB" id="5963585at2759"/>
<organism evidence="4 5">
    <name type="scientific">Bos taurus</name>
    <name type="common">Bovine</name>
    <dbReference type="NCBI Taxonomy" id="9913"/>
    <lineage>
        <taxon>Eukaryota</taxon>
        <taxon>Metazoa</taxon>
        <taxon>Chordata</taxon>
        <taxon>Craniata</taxon>
        <taxon>Vertebrata</taxon>
        <taxon>Euteleostomi</taxon>
        <taxon>Mammalia</taxon>
        <taxon>Eutheria</taxon>
        <taxon>Laurasiatheria</taxon>
        <taxon>Artiodactyla</taxon>
        <taxon>Ruminantia</taxon>
        <taxon>Pecora</taxon>
        <taxon>Bovidae</taxon>
        <taxon>Bovinae</taxon>
        <taxon>Bos</taxon>
    </lineage>
</organism>
<dbReference type="GO" id="GO:2001034">
    <property type="term" value="P:positive regulation of double-strand break repair via nonhomologous end joining"/>
    <property type="evidence" value="ECO:0007669"/>
    <property type="project" value="Ensembl"/>
</dbReference>
<dbReference type="STRING" id="9913.ENSBTAP00000025542"/>
<dbReference type="InterPro" id="IPR029715">
    <property type="entry name" value="FAM35A"/>
</dbReference>
<feature type="domain" description="Shieldin complex subunit 2 second OB fold" evidence="3">
    <location>
        <begin position="697"/>
        <end position="778"/>
    </location>
</feature>